<dbReference type="CDD" id="cd00806">
    <property type="entry name" value="TrpRS_core"/>
    <property type="match status" value="1"/>
</dbReference>
<evidence type="ECO:0000256" key="5">
    <source>
        <dbReference type="ARBA" id="ARBA00022598"/>
    </source>
</evidence>
<reference evidence="17" key="1">
    <citation type="journal article" date="2023" name="IScience">
        <title>Live-bearing cockroach genome reveals convergent evolutionary mechanisms linked to viviparity in insects and beyond.</title>
        <authorList>
            <person name="Fouks B."/>
            <person name="Harrison M.C."/>
            <person name="Mikhailova A.A."/>
            <person name="Marchal E."/>
            <person name="English S."/>
            <person name="Carruthers M."/>
            <person name="Jennings E.C."/>
            <person name="Chiamaka E.L."/>
            <person name="Frigard R.A."/>
            <person name="Pippel M."/>
            <person name="Attardo G.M."/>
            <person name="Benoit J.B."/>
            <person name="Bornberg-Bauer E."/>
            <person name="Tobe S.S."/>
        </authorList>
    </citation>
    <scope>NUCLEOTIDE SEQUENCE</scope>
    <source>
        <strain evidence="17">Stay&amp;Tobe</strain>
    </source>
</reference>
<proteinExistence type="inferred from homology"/>
<evidence type="ECO:0000256" key="15">
    <source>
        <dbReference type="RuleBase" id="RU363036"/>
    </source>
</evidence>
<dbReference type="AlphaFoldDB" id="A0AAD7ZMR1"/>
<keyword evidence="8 15" id="KW-0648">Protein biosynthesis</keyword>
<dbReference type="PANTHER" id="PTHR43766">
    <property type="entry name" value="TRYPTOPHAN--TRNA LIGASE, MITOCHONDRIAL"/>
    <property type="match status" value="1"/>
</dbReference>
<evidence type="ECO:0000256" key="4">
    <source>
        <dbReference type="ARBA" id="ARBA00013161"/>
    </source>
</evidence>
<dbReference type="InterPro" id="IPR024109">
    <property type="entry name" value="Trp-tRNA-ligase_bac-type"/>
</dbReference>
<evidence type="ECO:0000256" key="10">
    <source>
        <dbReference type="ARBA" id="ARBA00030268"/>
    </source>
</evidence>
<evidence type="ECO:0000256" key="6">
    <source>
        <dbReference type="ARBA" id="ARBA00022741"/>
    </source>
</evidence>
<dbReference type="HAMAP" id="MF_00140_B">
    <property type="entry name" value="Trp_tRNA_synth_B"/>
    <property type="match status" value="1"/>
</dbReference>
<dbReference type="Gene3D" id="3.40.50.620">
    <property type="entry name" value="HUPs"/>
    <property type="match status" value="1"/>
</dbReference>
<dbReference type="NCBIfam" id="TIGR00251">
    <property type="entry name" value="DUF167 family protein"/>
    <property type="match status" value="1"/>
</dbReference>
<dbReference type="FunFam" id="1.10.240.10:FF:000002">
    <property type="entry name" value="Tryptophan--tRNA ligase"/>
    <property type="match status" value="1"/>
</dbReference>
<evidence type="ECO:0000256" key="14">
    <source>
        <dbReference type="ARBA" id="ARBA00080951"/>
    </source>
</evidence>
<dbReference type="InterPro" id="IPR050203">
    <property type="entry name" value="Trp-tRNA_synthetase"/>
</dbReference>
<comment type="similarity">
    <text evidence="3">Belongs to the UPF0235 family.</text>
</comment>
<evidence type="ECO:0000256" key="7">
    <source>
        <dbReference type="ARBA" id="ARBA00022840"/>
    </source>
</evidence>
<dbReference type="HAMAP" id="MF_00634">
    <property type="entry name" value="UPF0235"/>
    <property type="match status" value="1"/>
</dbReference>
<dbReference type="Proteomes" id="UP001233999">
    <property type="component" value="Unassembled WGS sequence"/>
</dbReference>
<feature type="region of interest" description="Disordered" evidence="16">
    <location>
        <begin position="223"/>
        <end position="251"/>
    </location>
</feature>
<dbReference type="PRINTS" id="PR01039">
    <property type="entry name" value="TRNASYNTHTRP"/>
</dbReference>
<accession>A0AAD7ZMR1</accession>
<comment type="caution">
    <text evidence="17">The sequence shown here is derived from an EMBL/GenBank/DDBJ whole genome shotgun (WGS) entry which is preliminary data.</text>
</comment>
<keyword evidence="7 15" id="KW-0067">ATP-binding</keyword>
<keyword evidence="6 15" id="KW-0547">Nucleotide-binding</keyword>
<dbReference type="Pfam" id="PF02594">
    <property type="entry name" value="DUF167"/>
    <property type="match status" value="1"/>
</dbReference>
<dbReference type="GO" id="GO:0070183">
    <property type="term" value="P:mitochondrial tryptophanyl-tRNA aminoacylation"/>
    <property type="evidence" value="ECO:0007669"/>
    <property type="project" value="TreeGrafter"/>
</dbReference>
<dbReference type="FunFam" id="3.40.50.620:FF:000082">
    <property type="entry name" value="MSW1p Mitochondrial tryptophanyl-tRNA synthetase"/>
    <property type="match status" value="1"/>
</dbReference>
<evidence type="ECO:0000256" key="3">
    <source>
        <dbReference type="ARBA" id="ARBA00010364"/>
    </source>
</evidence>
<feature type="compositionally biased region" description="Basic and acidic residues" evidence="16">
    <location>
        <begin position="233"/>
        <end position="251"/>
    </location>
</feature>
<reference evidence="17" key="2">
    <citation type="submission" date="2023-05" db="EMBL/GenBank/DDBJ databases">
        <authorList>
            <person name="Fouks B."/>
        </authorList>
    </citation>
    <scope>NUCLEOTIDE SEQUENCE</scope>
    <source>
        <strain evidence="17">Stay&amp;Tobe</strain>
        <tissue evidence="17">Testes</tissue>
    </source>
</reference>
<dbReference type="SUPFAM" id="SSF69786">
    <property type="entry name" value="YggU-like"/>
    <property type="match status" value="1"/>
</dbReference>
<evidence type="ECO:0000256" key="11">
    <source>
        <dbReference type="ARBA" id="ARBA00049929"/>
    </source>
</evidence>
<dbReference type="SMART" id="SM01152">
    <property type="entry name" value="DUF167"/>
    <property type="match status" value="1"/>
</dbReference>
<comment type="function">
    <text evidence="12">Catalyzes the attachment of tryptophan to tRNA(Trp) in a two-step reaction: tryptophan is first activated by ATP to form Trp-AMP and then transferred to the acceptor end of tRNA(Trp).</text>
</comment>
<dbReference type="InterPro" id="IPR002305">
    <property type="entry name" value="aa-tRNA-synth_Ic"/>
</dbReference>
<evidence type="ECO:0000256" key="13">
    <source>
        <dbReference type="ARBA" id="ARBA00069760"/>
    </source>
</evidence>
<dbReference type="SUPFAM" id="SSF52374">
    <property type="entry name" value="Nucleotidylyl transferase"/>
    <property type="match status" value="1"/>
</dbReference>
<dbReference type="PANTHER" id="PTHR43766:SF1">
    <property type="entry name" value="TRYPTOPHAN--TRNA LIGASE, MITOCHONDRIAL"/>
    <property type="match status" value="1"/>
</dbReference>
<dbReference type="GO" id="GO:0005759">
    <property type="term" value="C:mitochondrial matrix"/>
    <property type="evidence" value="ECO:0007669"/>
    <property type="project" value="UniProtKB-SubCell"/>
</dbReference>
<organism evidence="17 18">
    <name type="scientific">Diploptera punctata</name>
    <name type="common">Pacific beetle cockroach</name>
    <dbReference type="NCBI Taxonomy" id="6984"/>
    <lineage>
        <taxon>Eukaryota</taxon>
        <taxon>Metazoa</taxon>
        <taxon>Ecdysozoa</taxon>
        <taxon>Arthropoda</taxon>
        <taxon>Hexapoda</taxon>
        <taxon>Insecta</taxon>
        <taxon>Pterygota</taxon>
        <taxon>Neoptera</taxon>
        <taxon>Polyneoptera</taxon>
        <taxon>Dictyoptera</taxon>
        <taxon>Blattodea</taxon>
        <taxon>Blaberoidea</taxon>
        <taxon>Blaberidae</taxon>
        <taxon>Diplopterinae</taxon>
        <taxon>Diploptera</taxon>
    </lineage>
</organism>
<comment type="catalytic activity">
    <reaction evidence="11">
        <text>tRNA(Trp) + L-tryptophan + ATP = L-tryptophyl-tRNA(Trp) + AMP + diphosphate + H(+)</text>
        <dbReference type="Rhea" id="RHEA:24080"/>
        <dbReference type="Rhea" id="RHEA-COMP:9671"/>
        <dbReference type="Rhea" id="RHEA-COMP:9705"/>
        <dbReference type="ChEBI" id="CHEBI:15378"/>
        <dbReference type="ChEBI" id="CHEBI:30616"/>
        <dbReference type="ChEBI" id="CHEBI:33019"/>
        <dbReference type="ChEBI" id="CHEBI:57912"/>
        <dbReference type="ChEBI" id="CHEBI:78442"/>
        <dbReference type="ChEBI" id="CHEBI:78535"/>
        <dbReference type="ChEBI" id="CHEBI:456215"/>
        <dbReference type="EC" id="6.1.1.2"/>
    </reaction>
</comment>
<evidence type="ECO:0000313" key="18">
    <source>
        <dbReference type="Proteomes" id="UP001233999"/>
    </source>
</evidence>
<gene>
    <name evidence="17" type="ORF">L9F63_022448</name>
</gene>
<dbReference type="InterPro" id="IPR014729">
    <property type="entry name" value="Rossmann-like_a/b/a_fold"/>
</dbReference>
<comment type="subcellular location">
    <subcellularLocation>
        <location evidence="1">Mitochondrion matrix</location>
    </subcellularLocation>
</comment>
<dbReference type="NCBIfam" id="TIGR00233">
    <property type="entry name" value="trpS"/>
    <property type="match status" value="1"/>
</dbReference>
<dbReference type="Pfam" id="PF00579">
    <property type="entry name" value="tRNA-synt_1b"/>
    <property type="match status" value="1"/>
</dbReference>
<dbReference type="EMBL" id="JASPKZ010007644">
    <property type="protein sequence ID" value="KAJ9583201.1"/>
    <property type="molecule type" value="Genomic_DNA"/>
</dbReference>
<evidence type="ECO:0000256" key="8">
    <source>
        <dbReference type="ARBA" id="ARBA00022917"/>
    </source>
</evidence>
<dbReference type="Gene3D" id="1.10.240.10">
    <property type="entry name" value="Tyrosyl-Transfer RNA Synthetase"/>
    <property type="match status" value="1"/>
</dbReference>
<comment type="similarity">
    <text evidence="2 15">Belongs to the class-I aminoacyl-tRNA synthetase family.</text>
</comment>
<evidence type="ECO:0000256" key="16">
    <source>
        <dbReference type="SAM" id="MobiDB-lite"/>
    </source>
</evidence>
<dbReference type="Gene3D" id="3.30.1200.10">
    <property type="entry name" value="YggU-like"/>
    <property type="match status" value="1"/>
</dbReference>
<dbReference type="EC" id="6.1.1.2" evidence="4"/>
<dbReference type="InterPro" id="IPR003746">
    <property type="entry name" value="DUF167"/>
</dbReference>
<evidence type="ECO:0000256" key="12">
    <source>
        <dbReference type="ARBA" id="ARBA00059972"/>
    </source>
</evidence>
<evidence type="ECO:0000256" key="2">
    <source>
        <dbReference type="ARBA" id="ARBA00005594"/>
    </source>
</evidence>
<name>A0AAD7ZMR1_DIPPU</name>
<dbReference type="InterPro" id="IPR002306">
    <property type="entry name" value="Trp-tRNA-ligase"/>
</dbReference>
<keyword evidence="9 15" id="KW-0030">Aminoacyl-tRNA synthetase</keyword>
<keyword evidence="5 15" id="KW-0436">Ligase</keyword>
<dbReference type="GO" id="GO:0004830">
    <property type="term" value="F:tryptophan-tRNA ligase activity"/>
    <property type="evidence" value="ECO:0007669"/>
    <property type="project" value="UniProtKB-EC"/>
</dbReference>
<dbReference type="InterPro" id="IPR036591">
    <property type="entry name" value="YggU-like_sf"/>
</dbReference>
<evidence type="ECO:0000256" key="1">
    <source>
        <dbReference type="ARBA" id="ARBA00004305"/>
    </source>
</evidence>
<sequence>MAAVNKLSPVYVKMRLCNTLVRKIRKEPLFIYNQLRYSHSKEDCKWPNRIFSGIQPTGSMHLGNYFGAVKRWVELQNAGGDVIYSIADLHSITLPQDPKELHKNILKIAATILACGIDPDKSILFQQSKVAEHTQLCWVLGCLMTMPRLAQVSTYKEKAASLKEIPLGLYIYPVLQTADILLYRATHVPVGEDQTQNLQLANHLAKIFNNRFGETFPVPKPMMSDSSISRIKSLRDPSKKMSKSDKDPKSRIELTDTSNVILEKCKKAITDFTSEVTYDPTNRPGVANLITIHSLLTGLDPMEICAQSKGIETARYKLMLADVIQSKLEPIRRRVEEMMSEPQYIEQALQRGAEKASVIAEETWLDVKSKVGLELQEIYRNKLSEKKETSQTQQSGSSAVTIDKQGYVMVKINAKPGAKRNAITDVGNEAVGVQIGAPPVEGEANTELVKYIATVLNLRKSDVSLDKGSRSKQKVITISNKSITVEQVIEMFKTEIESG</sequence>
<evidence type="ECO:0000313" key="17">
    <source>
        <dbReference type="EMBL" id="KAJ9583201.1"/>
    </source>
</evidence>
<keyword evidence="18" id="KW-1185">Reference proteome</keyword>
<dbReference type="InterPro" id="IPR001412">
    <property type="entry name" value="aa-tRNA-synth_I_CS"/>
</dbReference>
<dbReference type="GO" id="GO:0005524">
    <property type="term" value="F:ATP binding"/>
    <property type="evidence" value="ECO:0007669"/>
    <property type="project" value="UniProtKB-KW"/>
</dbReference>
<protein>
    <recommendedName>
        <fullName evidence="13">Tryptophan--tRNA ligase, mitochondrial</fullName>
        <ecNumber evidence="4">6.1.1.2</ecNumber>
    </recommendedName>
    <alternativeName>
        <fullName evidence="14">(Mt)TrpRS</fullName>
    </alternativeName>
    <alternativeName>
        <fullName evidence="10">Tryptophanyl-tRNA synthetase</fullName>
    </alternativeName>
</protein>
<evidence type="ECO:0000256" key="9">
    <source>
        <dbReference type="ARBA" id="ARBA00023146"/>
    </source>
</evidence>
<dbReference type="PROSITE" id="PS00178">
    <property type="entry name" value="AA_TRNA_LIGASE_I"/>
    <property type="match status" value="1"/>
</dbReference>